<dbReference type="EMBL" id="AZBU02000001">
    <property type="protein sequence ID" value="TMS39928.1"/>
    <property type="molecule type" value="Genomic_DNA"/>
</dbReference>
<proteinExistence type="predicted"/>
<organism evidence="1">
    <name type="scientific">Steinernema carpocapsae</name>
    <name type="common">Entomopathogenic nematode</name>
    <dbReference type="NCBI Taxonomy" id="34508"/>
    <lineage>
        <taxon>Eukaryota</taxon>
        <taxon>Metazoa</taxon>
        <taxon>Ecdysozoa</taxon>
        <taxon>Nematoda</taxon>
        <taxon>Chromadorea</taxon>
        <taxon>Rhabditida</taxon>
        <taxon>Tylenchina</taxon>
        <taxon>Panagrolaimomorpha</taxon>
        <taxon>Strongyloidoidea</taxon>
        <taxon>Steinernematidae</taxon>
        <taxon>Steinernema</taxon>
    </lineage>
</organism>
<reference evidence="1" key="1">
    <citation type="submission" date="2013-11" db="EMBL/GenBank/DDBJ databases">
        <authorList>
            <person name="Sternberg P."/>
            <person name="Dillman A."/>
            <person name="Macchietto M."/>
        </authorList>
    </citation>
    <scope>NUCLEOTIDE SEQUENCE</scope>
    <source>
        <strain evidence="1">ALL</strain>
    </source>
</reference>
<dbReference type="AlphaFoldDB" id="A0A4U8VA07"/>
<gene>
    <name evidence="1" type="ORF">L596_006378</name>
</gene>
<comment type="caution">
    <text evidence="1">The sequence shown here is derived from an EMBL/GenBank/DDBJ whole genome shotgun (WGS) entry which is preliminary data.</text>
</comment>
<reference evidence="1" key="3">
    <citation type="journal article" date="2019" name="G3 (Bethesda)">
        <title>Hybrid Assembly of the Genome of the Entomopathogenic Nematode Steinernema carpocapsae Identifies the X-Chromosome.</title>
        <authorList>
            <person name="Serra L."/>
            <person name="Macchietto M."/>
            <person name="Macias-Munoz A."/>
            <person name="McGill C.J."/>
            <person name="Rodriguez I.M."/>
            <person name="Rodriguez B."/>
            <person name="Murad R."/>
            <person name="Mortazavi A."/>
        </authorList>
    </citation>
    <scope>NUCLEOTIDE SEQUENCE [LARGE SCALE GENOMIC DNA]</scope>
    <source>
        <strain evidence="1">ALL</strain>
    </source>
</reference>
<protein>
    <submittedName>
        <fullName evidence="1">Uncharacterized protein</fullName>
    </submittedName>
</protein>
<reference evidence="1" key="2">
    <citation type="journal article" date="2015" name="Genome Biol.">
        <title>Comparative genomics of Steinernema reveals deeply conserved gene regulatory networks.</title>
        <authorList>
            <person name="Dillman A.R."/>
            <person name="Macchietto M."/>
            <person name="Porter C.F."/>
            <person name="Rogers A."/>
            <person name="Williams B."/>
            <person name="Antoshechkin I."/>
            <person name="Lee M.M."/>
            <person name="Goodwin Z."/>
            <person name="Lu X."/>
            <person name="Lewis E.E."/>
            <person name="Goodrich-Blair H."/>
            <person name="Stock S.P."/>
            <person name="Adams B.J."/>
            <person name="Sternberg P.W."/>
            <person name="Mortazavi A."/>
        </authorList>
    </citation>
    <scope>NUCLEOTIDE SEQUENCE [LARGE SCALE GENOMIC DNA]</scope>
    <source>
        <strain evidence="1">ALL</strain>
    </source>
</reference>
<evidence type="ECO:0000313" key="1">
    <source>
        <dbReference type="EMBL" id="TMS39928.1"/>
    </source>
</evidence>
<name>A0A4U8VA07_STECR</name>
<sequence>MGMLHPFDAFVLAYKRGFLAVIKTDDGAERRDAAAPNAVNLHFDSFSVFAIGRADLPAMEIDRTEMRDLRNKAIGTTVSLAISPSLFAEVTTSPSPARSISGVSARLSSKAKAKSAATNVDMANMPISLQELMKWLGPMTESYVRFQIIGYFDPMTFQEIGDAMKTIELGEVFFYSMKPQLDEFLAGHLARYGVETYVGRRVTLAMSSLEVIRRHFRECTYFNKLWIDCAQPEFFNLSDFEAVFNAMMKTPVNPDYIRFEYRLRDTLFIGSFTEEVFVGLKTFRPDIAYARNASGFNRFKWKKGSNLTIEVCRYAVKSTLYFKFGKSMMSNT</sequence>
<accession>A0A4U8VA07</accession>